<feature type="region of interest" description="Disordered" evidence="4">
    <location>
        <begin position="47"/>
        <end position="105"/>
    </location>
</feature>
<proteinExistence type="predicted"/>
<dbReference type="GO" id="GO:0006396">
    <property type="term" value="P:RNA processing"/>
    <property type="evidence" value="ECO:0007669"/>
    <property type="project" value="InterPro"/>
</dbReference>
<name>A0AAN6EN79_EXODE</name>
<dbReference type="SUPFAM" id="SSF110324">
    <property type="entry name" value="Ribosomal L27 protein-like"/>
    <property type="match status" value="1"/>
</dbReference>
<dbReference type="AlphaFoldDB" id="A0AAN6EN79"/>
<dbReference type="GO" id="GO:0003723">
    <property type="term" value="F:RNA binding"/>
    <property type="evidence" value="ECO:0007669"/>
    <property type="project" value="InterPro"/>
</dbReference>
<dbReference type="GO" id="GO:0004527">
    <property type="term" value="F:exonuclease activity"/>
    <property type="evidence" value="ECO:0007669"/>
    <property type="project" value="UniProtKB-KW"/>
</dbReference>
<organism evidence="7 8">
    <name type="scientific">Exophiala dermatitidis</name>
    <name type="common">Black yeast-like fungus</name>
    <name type="synonym">Wangiella dermatitidis</name>
    <dbReference type="NCBI Taxonomy" id="5970"/>
    <lineage>
        <taxon>Eukaryota</taxon>
        <taxon>Fungi</taxon>
        <taxon>Dikarya</taxon>
        <taxon>Ascomycota</taxon>
        <taxon>Pezizomycotina</taxon>
        <taxon>Eurotiomycetes</taxon>
        <taxon>Chaetothyriomycetidae</taxon>
        <taxon>Chaetothyriales</taxon>
        <taxon>Herpotrichiellaceae</taxon>
        <taxon>Exophiala</taxon>
    </lineage>
</organism>
<dbReference type="PANTHER" id="PTHR12686">
    <property type="entry name" value="3'-5' EXORIBONUCLEASE CSL4-RELATED"/>
    <property type="match status" value="1"/>
</dbReference>
<comment type="subcellular location">
    <subcellularLocation>
        <location evidence="1">Nucleus</location>
        <location evidence="1">Nucleolus</location>
    </subcellularLocation>
</comment>
<dbReference type="Gene3D" id="2.40.50.100">
    <property type="match status" value="1"/>
</dbReference>
<evidence type="ECO:0000259" key="6">
    <source>
        <dbReference type="Pfam" id="PF14382"/>
    </source>
</evidence>
<feature type="domain" description="Exosome complex component CSL4 C-terminal" evidence="5">
    <location>
        <begin position="104"/>
        <end position="133"/>
    </location>
</feature>
<feature type="compositionally biased region" description="Low complexity" evidence="4">
    <location>
        <begin position="50"/>
        <end position="68"/>
    </location>
</feature>
<evidence type="ECO:0000256" key="2">
    <source>
        <dbReference type="ARBA" id="ARBA00022490"/>
    </source>
</evidence>
<evidence type="ECO:0000256" key="1">
    <source>
        <dbReference type="ARBA" id="ARBA00004604"/>
    </source>
</evidence>
<gene>
    <name evidence="7" type="primary">CSL4</name>
    <name evidence="7" type="ORF">HRR80_008344</name>
</gene>
<feature type="compositionally biased region" description="Low complexity" evidence="4">
    <location>
        <begin position="86"/>
        <end position="102"/>
    </location>
</feature>
<feature type="domain" description="Exosome complex component N-terminal" evidence="6">
    <location>
        <begin position="9"/>
        <end position="42"/>
    </location>
</feature>
<dbReference type="Proteomes" id="UP001161757">
    <property type="component" value="Unassembled WGS sequence"/>
</dbReference>
<dbReference type="InterPro" id="IPR039771">
    <property type="entry name" value="Csl4"/>
</dbReference>
<dbReference type="Pfam" id="PF14382">
    <property type="entry name" value="ECR1_N"/>
    <property type="match status" value="1"/>
</dbReference>
<comment type="caution">
    <text evidence="7">The sequence shown here is derived from an EMBL/GenBank/DDBJ whole genome shotgun (WGS) entry which is preliminary data.</text>
</comment>
<keyword evidence="2" id="KW-0963">Cytoplasm</keyword>
<dbReference type="Pfam" id="PF10447">
    <property type="entry name" value="EXOSC1"/>
    <property type="match status" value="2"/>
</dbReference>
<dbReference type="Gene3D" id="2.40.50.140">
    <property type="entry name" value="Nucleic acid-binding proteins"/>
    <property type="match status" value="1"/>
</dbReference>
<dbReference type="GO" id="GO:0000176">
    <property type="term" value="C:nuclear exosome (RNase complex)"/>
    <property type="evidence" value="ECO:0007669"/>
    <property type="project" value="TreeGrafter"/>
</dbReference>
<dbReference type="InterPro" id="IPR012340">
    <property type="entry name" value="NA-bd_OB-fold"/>
</dbReference>
<reference evidence="7" key="1">
    <citation type="submission" date="2023-01" db="EMBL/GenBank/DDBJ databases">
        <title>Exophiala dermititidis isolated from Cystic Fibrosis Patient.</title>
        <authorList>
            <person name="Kurbessoian T."/>
            <person name="Crocker A."/>
            <person name="Murante D."/>
            <person name="Hogan D.A."/>
            <person name="Stajich J.E."/>
        </authorList>
    </citation>
    <scope>NUCLEOTIDE SEQUENCE</scope>
    <source>
        <strain evidence="7">Ex8</strain>
    </source>
</reference>
<keyword evidence="3" id="KW-0271">Exosome</keyword>
<evidence type="ECO:0000313" key="8">
    <source>
        <dbReference type="Proteomes" id="UP001161757"/>
    </source>
</evidence>
<keyword evidence="7" id="KW-0378">Hydrolase</keyword>
<dbReference type="GO" id="GO:0005737">
    <property type="term" value="C:cytoplasm"/>
    <property type="evidence" value="ECO:0007669"/>
    <property type="project" value="TreeGrafter"/>
</dbReference>
<dbReference type="EMBL" id="JAJGCB010000023">
    <property type="protein sequence ID" value="KAJ8987714.1"/>
    <property type="molecule type" value="Genomic_DNA"/>
</dbReference>
<dbReference type="SUPFAM" id="SSF50249">
    <property type="entry name" value="Nucleic acid-binding proteins"/>
    <property type="match status" value="1"/>
</dbReference>
<dbReference type="PANTHER" id="PTHR12686:SF8">
    <property type="entry name" value="EXOSOME COMPLEX COMPONENT CSL4"/>
    <property type="match status" value="1"/>
</dbReference>
<dbReference type="InterPro" id="IPR019495">
    <property type="entry name" value="EXOSC1_C"/>
</dbReference>
<evidence type="ECO:0000256" key="4">
    <source>
        <dbReference type="SAM" id="MobiDB-lite"/>
    </source>
</evidence>
<sequence length="239" mass="25355">MASASTSTFVVPGQVLGSTSSHVPGPGTHVYENNIVASIIGRPVVLPSPTSSAETKTKTNNTSTSTNKPIISVPRSSGTAGEGVSTTGTTTTPTTTTTTNTTPLPKVGSTVLARITRVQQRQISASILVVDPSPNDITSYTRVTDDDLQFQAVLRREDIRTHEKDKIVMNDMYRVGDIVRATVISLGDERNYYISTAGNEFGVVVATSDAGNAMVPASWREMRDVVTGQAESRKVAKPS</sequence>
<evidence type="ECO:0000259" key="5">
    <source>
        <dbReference type="Pfam" id="PF10447"/>
    </source>
</evidence>
<dbReference type="GO" id="GO:0005730">
    <property type="term" value="C:nucleolus"/>
    <property type="evidence" value="ECO:0007669"/>
    <property type="project" value="UniProtKB-SubCell"/>
</dbReference>
<protein>
    <submittedName>
        <fullName evidence="7">Exosome 3'-&gt;5 exonuclease subunit ski4 (Csl4)</fullName>
    </submittedName>
</protein>
<keyword evidence="7" id="KW-0540">Nuclease</keyword>
<dbReference type="InterPro" id="IPR025721">
    <property type="entry name" value="Exosome_cplx_N_dom"/>
</dbReference>
<keyword evidence="7" id="KW-0269">Exonuclease</keyword>
<feature type="domain" description="Exosome complex component CSL4 C-terminal" evidence="5">
    <location>
        <begin position="141"/>
        <end position="186"/>
    </location>
</feature>
<evidence type="ECO:0000256" key="3">
    <source>
        <dbReference type="ARBA" id="ARBA00022835"/>
    </source>
</evidence>
<evidence type="ECO:0000313" key="7">
    <source>
        <dbReference type="EMBL" id="KAJ8987714.1"/>
    </source>
</evidence>
<accession>A0AAN6EN79</accession>